<dbReference type="Pfam" id="PF24809">
    <property type="entry name" value="DUF7708"/>
    <property type="match status" value="1"/>
</dbReference>
<dbReference type="SUPFAM" id="SSF52540">
    <property type="entry name" value="P-loop containing nucleoside triphosphate hydrolases"/>
    <property type="match status" value="1"/>
</dbReference>
<dbReference type="SUPFAM" id="SSF48452">
    <property type="entry name" value="TPR-like"/>
    <property type="match status" value="1"/>
</dbReference>
<dbReference type="GeneID" id="28737563"/>
<reference evidence="5 6" key="1">
    <citation type="submission" date="2015-06" db="EMBL/GenBank/DDBJ databases">
        <title>Draft genome of the ant-associated black yeast Phialophora attae CBS 131958.</title>
        <authorList>
            <person name="Moreno L.F."/>
            <person name="Stielow B.J."/>
            <person name="de Hoog S."/>
            <person name="Vicente V.A."/>
            <person name="Weiss V.A."/>
            <person name="de Vries M."/>
            <person name="Cruz L.M."/>
            <person name="Souza E.M."/>
        </authorList>
    </citation>
    <scope>NUCLEOTIDE SEQUENCE [LARGE SCALE GENOMIC DNA]</scope>
    <source>
        <strain evidence="5 6">CBS 131958</strain>
    </source>
</reference>
<dbReference type="PANTHER" id="PTHR10039">
    <property type="entry name" value="AMELOGENIN"/>
    <property type="match status" value="1"/>
</dbReference>
<keyword evidence="6" id="KW-1185">Reference proteome</keyword>
<name>A0A0N0NNZ4_9EURO</name>
<dbReference type="Gene3D" id="1.25.40.10">
    <property type="entry name" value="Tetratricopeptide repeat domain"/>
    <property type="match status" value="2"/>
</dbReference>
<protein>
    <recommendedName>
        <fullName evidence="7">AAA+ ATPase domain-containing protein</fullName>
    </recommendedName>
</protein>
<accession>A0A0N0NNZ4</accession>
<evidence type="ECO:0000313" key="6">
    <source>
        <dbReference type="Proteomes" id="UP000038010"/>
    </source>
</evidence>
<proteinExistence type="predicted"/>
<dbReference type="InterPro" id="IPR011990">
    <property type="entry name" value="TPR-like_helical_dom_sf"/>
</dbReference>
<dbReference type="OrthoDB" id="21416at2759"/>
<evidence type="ECO:0000256" key="1">
    <source>
        <dbReference type="ARBA" id="ARBA00022737"/>
    </source>
</evidence>
<evidence type="ECO:0000256" key="2">
    <source>
        <dbReference type="SAM" id="MobiDB-lite"/>
    </source>
</evidence>
<dbReference type="AlphaFoldDB" id="A0A0N0NNZ4"/>
<dbReference type="InterPro" id="IPR056884">
    <property type="entry name" value="NPHP3-like_N"/>
</dbReference>
<dbReference type="PANTHER" id="PTHR10039:SF14">
    <property type="entry name" value="NACHT DOMAIN-CONTAINING PROTEIN"/>
    <property type="match status" value="1"/>
</dbReference>
<dbReference type="VEuPathDB" id="FungiDB:AB675_5470"/>
<feature type="region of interest" description="Disordered" evidence="2">
    <location>
        <begin position="1043"/>
        <end position="1063"/>
    </location>
</feature>
<feature type="domain" description="Nephrocystin 3-like N-terminal" evidence="4">
    <location>
        <begin position="243"/>
        <end position="384"/>
    </location>
</feature>
<dbReference type="Pfam" id="PF24883">
    <property type="entry name" value="NPHP3_N"/>
    <property type="match status" value="1"/>
</dbReference>
<keyword evidence="1" id="KW-0677">Repeat</keyword>
<dbReference type="STRING" id="1664694.A0A0N0NNZ4"/>
<evidence type="ECO:0000259" key="3">
    <source>
        <dbReference type="Pfam" id="PF24809"/>
    </source>
</evidence>
<dbReference type="InterPro" id="IPR027417">
    <property type="entry name" value="P-loop_NTPase"/>
</dbReference>
<gene>
    <name evidence="5" type="ORF">AB675_5470</name>
</gene>
<evidence type="ECO:0000259" key="4">
    <source>
        <dbReference type="Pfam" id="PF24883"/>
    </source>
</evidence>
<organism evidence="5 6">
    <name type="scientific">Cyphellophora attinorum</name>
    <dbReference type="NCBI Taxonomy" id="1664694"/>
    <lineage>
        <taxon>Eukaryota</taxon>
        <taxon>Fungi</taxon>
        <taxon>Dikarya</taxon>
        <taxon>Ascomycota</taxon>
        <taxon>Pezizomycotina</taxon>
        <taxon>Eurotiomycetes</taxon>
        <taxon>Chaetothyriomycetidae</taxon>
        <taxon>Chaetothyriales</taxon>
        <taxon>Cyphellophoraceae</taxon>
        <taxon>Cyphellophora</taxon>
    </lineage>
</organism>
<dbReference type="Proteomes" id="UP000038010">
    <property type="component" value="Unassembled WGS sequence"/>
</dbReference>
<feature type="domain" description="DUF7708" evidence="3">
    <location>
        <begin position="89"/>
        <end position="199"/>
    </location>
</feature>
<sequence>MSKHADAARGLQAPDVVIRAFDEASNGTRDAKKLRALAELRAPQPVGLQSILVQATELFTQRTAPRGKLRRAIEKALTTIEQHAPLAGLFVQDQAQAAIAWGAIRLFIVLFVADLYLCEELESNLISLAQQLATAEFRLSQYCHDSQIIDATVSLLVAVIHFIVRSYLFLTAGKVARSWRAFRHLSTMKRLFHNVEQRMTDLNLLVGLADSRISTLRQEAAVVAACLPVTQRQFSDMVEADPGTCDWPYSSHAYVTWQAAHNDILFVEGGPGCGKTVLAGSIARHAETKLVIYHSSQSEAPTSSFLHAVLKKLLQTTDHDVRDCPLFTIVMKHITPVLNEARTSGQLERGSIRAALHHMLSDESFPCLTIILDGVDGMGNGANMRNDVSEIESLRCLVSTGKVMALVFTQNAHSYQPLHLLRLDAPTIEPDVLAYIKGDIAKNKMLEPFAAQITKAVFSSSSGMFLYARMLLDDLLQASSQEHRQSILGSVPSGLYKYYERRWNKQHRYLSKKNREYRNECFRCLLTDYGPLNVATVTQYLALDDRTQTKIPDRTLNPPRECIGRLCYPFVNFSGDCAEIAHPSMRTFIKRKVGDPDTFLAAKCFTQLSLDRYQQPIYAAAALRRRILGTRFATTSSVLPESARDPEPDTIPYDYAVLHWQDHLFAVRTPSDELLRSSAAFFTSIAIVSWAERLGELKSQIPINVLNIVLGDRLFPILPLIRLGEWFSLSQTSKDDSQRAYENKQRAAEEAGNVLGPRNPWVLELRNSVINEVWAQQGMMQALDILSAIVEDYRLIGLDSSPAYYQAVQNLGVTKYFITDFSGALVSLQESAAGLAAAGEQNKAFQLNDIAEGLTLERMGRVDEAGAKYESVLDTWIPVAGQDNGLSLWAEDALASVRRKQGRYSEAKSCLLHTWDMRRKLFSLNNFTTIDSGLHLAITFRESDNLDEAEDILRQVAPSIVFTENIARRHQATHVQALVAFDRGDYNTPKTDLLRAIQETVGTERHQNNREALWIRTTAADALRHEGKEAEALSLFSELVKPSEELSGRSPTPTLAEEPEPASQLSVAEEALRLVKERDQEGAQELLAKNNLEWVRAKDFWLGGGAPADTAWMKPPMFDADFISISMPPLNSPVAISAR</sequence>
<comment type="caution">
    <text evidence="5">The sequence shown here is derived from an EMBL/GenBank/DDBJ whole genome shotgun (WGS) entry which is preliminary data.</text>
</comment>
<evidence type="ECO:0008006" key="7">
    <source>
        <dbReference type="Google" id="ProtNLM"/>
    </source>
</evidence>
<dbReference type="InterPro" id="IPR056125">
    <property type="entry name" value="DUF7708"/>
</dbReference>
<evidence type="ECO:0000313" key="5">
    <source>
        <dbReference type="EMBL" id="KPI42118.1"/>
    </source>
</evidence>
<dbReference type="EMBL" id="LFJN01000008">
    <property type="protein sequence ID" value="KPI42118.1"/>
    <property type="molecule type" value="Genomic_DNA"/>
</dbReference>
<dbReference type="Gene3D" id="3.40.50.300">
    <property type="entry name" value="P-loop containing nucleotide triphosphate hydrolases"/>
    <property type="match status" value="1"/>
</dbReference>
<dbReference type="RefSeq" id="XP_018002081.1">
    <property type="nucleotide sequence ID" value="XM_018145683.1"/>
</dbReference>